<feature type="region of interest" description="Disordered" evidence="1">
    <location>
        <begin position="237"/>
        <end position="272"/>
    </location>
</feature>
<accession>U6M1G9</accession>
<keyword evidence="4" id="KW-1185">Reference proteome</keyword>
<proteinExistence type="predicted"/>
<feature type="compositionally biased region" description="Low complexity" evidence="1">
    <location>
        <begin position="193"/>
        <end position="203"/>
    </location>
</feature>
<feature type="non-terminal residue" evidence="3">
    <location>
        <position position="762"/>
    </location>
</feature>
<keyword evidence="2" id="KW-0812">Transmembrane</keyword>
<organism evidence="3 4">
    <name type="scientific">Eimeria maxima</name>
    <name type="common">Coccidian parasite</name>
    <dbReference type="NCBI Taxonomy" id="5804"/>
    <lineage>
        <taxon>Eukaryota</taxon>
        <taxon>Sar</taxon>
        <taxon>Alveolata</taxon>
        <taxon>Apicomplexa</taxon>
        <taxon>Conoidasida</taxon>
        <taxon>Coccidia</taxon>
        <taxon>Eucoccidiorida</taxon>
        <taxon>Eimeriorina</taxon>
        <taxon>Eimeriidae</taxon>
        <taxon>Eimeria</taxon>
    </lineage>
</organism>
<reference evidence="3" key="2">
    <citation type="submission" date="2013-10" db="EMBL/GenBank/DDBJ databases">
        <authorList>
            <person name="Aslett M."/>
        </authorList>
    </citation>
    <scope>NUCLEOTIDE SEQUENCE [LARGE SCALE GENOMIC DNA]</scope>
    <source>
        <strain evidence="3">Weybridge</strain>
    </source>
</reference>
<dbReference type="GeneID" id="25335648"/>
<feature type="compositionally biased region" description="Low complexity" evidence="1">
    <location>
        <begin position="316"/>
        <end position="325"/>
    </location>
</feature>
<reference evidence="3" key="1">
    <citation type="submission" date="2013-10" db="EMBL/GenBank/DDBJ databases">
        <title>Genomic analysis of the causative agents of coccidiosis in chickens.</title>
        <authorList>
            <person name="Reid A.J."/>
            <person name="Blake D."/>
            <person name="Billington K."/>
            <person name="Browne H."/>
            <person name="Dunn M."/>
            <person name="Hung S."/>
            <person name="Kawahara F."/>
            <person name="Miranda-Saavedra D."/>
            <person name="Mourier T."/>
            <person name="Nagra H."/>
            <person name="Otto T.D."/>
            <person name="Rawlings N."/>
            <person name="Sanchez A."/>
            <person name="Sanders M."/>
            <person name="Subramaniam C."/>
            <person name="Tay Y."/>
            <person name="Dear P."/>
            <person name="Doerig C."/>
            <person name="Gruber A."/>
            <person name="Parkinson J."/>
            <person name="Shirley M."/>
            <person name="Wan K.L."/>
            <person name="Berriman M."/>
            <person name="Tomley F."/>
            <person name="Pain A."/>
        </authorList>
    </citation>
    <scope>NUCLEOTIDE SEQUENCE [LARGE SCALE GENOMIC DNA]</scope>
    <source>
        <strain evidence="3">Weybridge</strain>
    </source>
</reference>
<dbReference type="InterPro" id="IPR051571">
    <property type="entry name" value="N-CoR_corepressor"/>
</dbReference>
<evidence type="ECO:0000313" key="4">
    <source>
        <dbReference type="Proteomes" id="UP000030763"/>
    </source>
</evidence>
<feature type="compositionally biased region" description="Low complexity" evidence="1">
    <location>
        <begin position="249"/>
        <end position="259"/>
    </location>
</feature>
<feature type="region of interest" description="Disordered" evidence="1">
    <location>
        <begin position="1"/>
        <end position="203"/>
    </location>
</feature>
<evidence type="ECO:0000313" key="3">
    <source>
        <dbReference type="EMBL" id="CDJ56299.1"/>
    </source>
</evidence>
<protein>
    <submittedName>
        <fullName evidence="3">Uncharacterized protein</fullName>
    </submittedName>
</protein>
<feature type="region of interest" description="Disordered" evidence="1">
    <location>
        <begin position="298"/>
        <end position="357"/>
    </location>
</feature>
<dbReference type="OrthoDB" id="348345at2759"/>
<dbReference type="PANTHER" id="PTHR13992:SF39">
    <property type="entry name" value="SMRTER, ISOFORM G"/>
    <property type="match status" value="1"/>
</dbReference>
<evidence type="ECO:0000256" key="2">
    <source>
        <dbReference type="SAM" id="Phobius"/>
    </source>
</evidence>
<name>U6M1G9_EIMMA</name>
<dbReference type="Proteomes" id="UP000030763">
    <property type="component" value="Unassembled WGS sequence"/>
</dbReference>
<dbReference type="GO" id="GO:0006357">
    <property type="term" value="P:regulation of transcription by RNA polymerase II"/>
    <property type="evidence" value="ECO:0007669"/>
    <property type="project" value="TreeGrafter"/>
</dbReference>
<dbReference type="RefSeq" id="XP_013332949.1">
    <property type="nucleotide sequence ID" value="XM_013477495.1"/>
</dbReference>
<sequence length="762" mass="85256">MEPIDGVKASCVSGTKLKLTSSSTTGRSSDASSSSNRNNSNSSSNTPSSTRSTDTPSSNSSGSTSPISESLSPVRSRTRSSNASSSSISSSSSTSSSSTSSSSTSSSSTSSSSRRNIHRGGLLLQHASSGSKTETEAVQHEGGVLLQRQQQPTPILRLSVNRRTGAVSRSQHPAGHSSRSSLTLAPARLRLGSSSRNSSSSSSTVYLQHADYREQIETAENGNLKWGQKEANDGSWVEKWAVQTLPKPQQQQQQQQQQEEQQEQRVLEFGQSQGRNYQTNERWISRWQETERERRMEKVVQELQQQEEQQQEHQQQEQQQQQEVLQEWEEEETEDKINGILKISKRGTDSRSGEGRNWSLRLLKRKHQAAATAATRDTGEAMDDGAQGTGEDLLAESSVLLPAAAAATAAEAAANLQPGHELEVFEETRGMETRGRLQHRRTDGRLVFEATWREVAAAATATETEATTAAAKEVQQECMWIDEDGTKRGLKKGRDKDGGSWEEEWKENCDGTRESIKRRQMQHGEWEETTGVRRAAQGDNQQHLEEFSNRVERTYGDGHIVESTDSWLRPLDGSGAARGTQRRETQTFDGHKLTCVEMLVVVVVLLLLVVFGVACAFGFSVFQLLMLLLLLLALLLNRWGRKKGNRRTDGMEWGERWEEVEGLEDTAAQQQQQQQQEQQHLRIRILLPGGEVTTRQVLLLQQQPMQIKRRYEDKWWIEASGNSWGHKEGFDEDGAKLREKWYDNGNEKEVDRWKEMPDGAME</sequence>
<feature type="compositionally biased region" description="Low complexity" evidence="1">
    <location>
        <begin position="79"/>
        <end position="114"/>
    </location>
</feature>
<feature type="region of interest" description="Disordered" evidence="1">
    <location>
        <begin position="369"/>
        <end position="389"/>
    </location>
</feature>
<dbReference type="OMA" id="GQKEAND"/>
<dbReference type="VEuPathDB" id="ToxoDB:EMWEY_00016620"/>
<evidence type="ECO:0000256" key="1">
    <source>
        <dbReference type="SAM" id="MobiDB-lite"/>
    </source>
</evidence>
<feature type="compositionally biased region" description="Polar residues" evidence="1">
    <location>
        <begin position="167"/>
        <end position="183"/>
    </location>
</feature>
<dbReference type="EMBL" id="HG718870">
    <property type="protein sequence ID" value="CDJ56299.1"/>
    <property type="molecule type" value="Genomic_DNA"/>
</dbReference>
<dbReference type="GO" id="GO:0000785">
    <property type="term" value="C:chromatin"/>
    <property type="evidence" value="ECO:0007669"/>
    <property type="project" value="TreeGrafter"/>
</dbReference>
<feature type="compositionally biased region" description="Low complexity" evidence="1">
    <location>
        <begin position="13"/>
        <end position="72"/>
    </location>
</feature>
<dbReference type="PANTHER" id="PTHR13992">
    <property type="entry name" value="NUCLEAR RECEPTOR CO-REPRESSOR RELATED NCOR"/>
    <property type="match status" value="1"/>
</dbReference>
<dbReference type="AlphaFoldDB" id="U6M1G9"/>
<gene>
    <name evidence="3" type="ORF">EMWEY_00016620</name>
</gene>
<keyword evidence="2" id="KW-0472">Membrane</keyword>
<feature type="transmembrane region" description="Helical" evidence="2">
    <location>
        <begin position="603"/>
        <end position="636"/>
    </location>
</feature>
<keyword evidence="2" id="KW-1133">Transmembrane helix</keyword>